<dbReference type="InterPro" id="IPR001094">
    <property type="entry name" value="Flavdoxin-like"/>
</dbReference>
<dbReference type="PRINTS" id="PR00369">
    <property type="entry name" value="FLAVODOXIN"/>
</dbReference>
<dbReference type="SUPFAM" id="SSF52343">
    <property type="entry name" value="Ferredoxin reductase-like, C-terminal NADP-linked domain"/>
    <property type="match status" value="1"/>
</dbReference>
<evidence type="ECO:0000256" key="9">
    <source>
        <dbReference type="ARBA" id="ARBA00023192"/>
    </source>
</evidence>
<keyword evidence="2 11" id="KW-0028">Amino-acid biosynthesis</keyword>
<evidence type="ECO:0000256" key="11">
    <source>
        <dbReference type="HAMAP-Rule" id="MF_01541"/>
    </source>
</evidence>
<dbReference type="AlphaFoldDB" id="A0A4D6YEI1"/>
<dbReference type="GO" id="GO:0010181">
    <property type="term" value="F:FMN binding"/>
    <property type="evidence" value="ECO:0007669"/>
    <property type="project" value="InterPro"/>
</dbReference>
<dbReference type="InterPro" id="IPR029039">
    <property type="entry name" value="Flavoprotein-like_sf"/>
</dbReference>
<evidence type="ECO:0000256" key="2">
    <source>
        <dbReference type="ARBA" id="ARBA00022605"/>
    </source>
</evidence>
<evidence type="ECO:0000256" key="4">
    <source>
        <dbReference type="ARBA" id="ARBA00022643"/>
    </source>
</evidence>
<name>A0A4D6YEI1_9GAMM</name>
<dbReference type="Pfam" id="PF00667">
    <property type="entry name" value="FAD_binding_1"/>
    <property type="match status" value="1"/>
</dbReference>
<dbReference type="InterPro" id="IPR039261">
    <property type="entry name" value="FNR_nucleotide-bd"/>
</dbReference>
<dbReference type="InterPro" id="IPR008254">
    <property type="entry name" value="Flavodoxin/NO_synth"/>
</dbReference>
<dbReference type="Gene3D" id="1.20.990.10">
    <property type="entry name" value="NADPH-cytochrome p450 Reductase, Chain A, domain 3"/>
    <property type="match status" value="1"/>
</dbReference>
<dbReference type="PANTHER" id="PTHR19384:SF128">
    <property type="entry name" value="NADPH OXIDOREDUCTASE A"/>
    <property type="match status" value="1"/>
</dbReference>
<reference evidence="16 17" key="2">
    <citation type="submission" date="2019-05" db="EMBL/GenBank/DDBJ databases">
        <title>Genome evolution of the obligate endosymbiont Buchnera aphidicola.</title>
        <authorList>
            <person name="Moran N.A."/>
        </authorList>
    </citation>
    <scope>NUCLEOTIDE SEQUENCE [LARGE SCALE GENOMIC DNA]</scope>
    <source>
        <strain evidence="16 17">Mga</strain>
    </source>
</reference>
<evidence type="ECO:0000256" key="7">
    <source>
        <dbReference type="ARBA" id="ARBA00022982"/>
    </source>
</evidence>
<evidence type="ECO:0000313" key="17">
    <source>
        <dbReference type="Proteomes" id="UP000298716"/>
    </source>
</evidence>
<dbReference type="FunFam" id="3.40.50.80:FF:000001">
    <property type="entry name" value="NADPH--cytochrome P450 reductase 1"/>
    <property type="match status" value="1"/>
</dbReference>
<dbReference type="RefSeq" id="WP_158355100.1">
    <property type="nucleotide sequence ID" value="NZ_CP034867.1"/>
</dbReference>
<dbReference type="Proteomes" id="UP000298716">
    <property type="component" value="Chromosome"/>
</dbReference>
<comment type="function">
    <text evidence="11 12">Component of the sulfite reductase complex that catalyzes the 6-electron reduction of sulfite to sulfide. This is one of several activities required for the biosynthesis of L-cysteine from sulfate. The flavoprotein component catalyzes the electron flow from NADPH -&gt; FAD -&gt; FMN to the hemoprotein component.</text>
</comment>
<dbReference type="NCBIfam" id="TIGR01931">
    <property type="entry name" value="cysJ"/>
    <property type="match status" value="1"/>
</dbReference>
<dbReference type="PANTHER" id="PTHR19384">
    <property type="entry name" value="NITRIC OXIDE SYNTHASE-RELATED"/>
    <property type="match status" value="1"/>
</dbReference>
<keyword evidence="4 11" id="KW-0288">FMN</keyword>
<organism evidence="16 17">
    <name type="scientific">Buchnera aphidicola</name>
    <name type="common">Macrosiphum gaurae</name>
    <dbReference type="NCBI Taxonomy" id="2315801"/>
    <lineage>
        <taxon>Bacteria</taxon>
        <taxon>Pseudomonadati</taxon>
        <taxon>Pseudomonadota</taxon>
        <taxon>Gammaproteobacteria</taxon>
        <taxon>Enterobacterales</taxon>
        <taxon>Erwiniaceae</taxon>
        <taxon>Buchnera</taxon>
    </lineage>
</organism>
<feature type="binding site" evidence="11 13">
    <location>
        <position position="601"/>
    </location>
    <ligand>
        <name>FAD</name>
        <dbReference type="ChEBI" id="CHEBI:57692"/>
    </ligand>
</feature>
<evidence type="ECO:0000256" key="8">
    <source>
        <dbReference type="ARBA" id="ARBA00023002"/>
    </source>
</evidence>
<dbReference type="CDD" id="cd06199">
    <property type="entry name" value="SiR"/>
    <property type="match status" value="1"/>
</dbReference>
<dbReference type="Gene3D" id="3.40.50.360">
    <property type="match status" value="1"/>
</dbReference>
<dbReference type="InterPro" id="IPR017938">
    <property type="entry name" value="Riboflavin_synthase-like_b-brl"/>
</dbReference>
<dbReference type="Pfam" id="PF00258">
    <property type="entry name" value="Flavodoxin_1"/>
    <property type="match status" value="1"/>
</dbReference>
<evidence type="ECO:0000259" key="15">
    <source>
        <dbReference type="PROSITE" id="PS51384"/>
    </source>
</evidence>
<comment type="similarity">
    <text evidence="11">Belongs to the NADPH-dependent sulphite reductase flavoprotein subunit CysJ family.</text>
</comment>
<feature type="binding site" evidence="11 13">
    <location>
        <begin position="154"/>
        <end position="163"/>
    </location>
    <ligand>
        <name>FMN</name>
        <dbReference type="ChEBI" id="CHEBI:58210"/>
    </ligand>
</feature>
<keyword evidence="6 11" id="KW-0521">NADP</keyword>
<evidence type="ECO:0000256" key="6">
    <source>
        <dbReference type="ARBA" id="ARBA00022857"/>
    </source>
</evidence>
<feature type="domain" description="Flavodoxin-like" evidence="14">
    <location>
        <begin position="65"/>
        <end position="203"/>
    </location>
</feature>
<dbReference type="GO" id="GO:0019344">
    <property type="term" value="P:cysteine biosynthetic process"/>
    <property type="evidence" value="ECO:0007669"/>
    <property type="project" value="UniProtKB-KW"/>
</dbReference>
<dbReference type="InterPro" id="IPR001709">
    <property type="entry name" value="Flavoprot_Pyr_Nucl_cyt_Rdtase"/>
</dbReference>
<feature type="binding site" evidence="11 13">
    <location>
        <begin position="421"/>
        <end position="424"/>
    </location>
    <ligand>
        <name>FAD</name>
        <dbReference type="ChEBI" id="CHEBI:57692"/>
    </ligand>
</feature>
<feature type="binding site" evidence="11 13">
    <location>
        <begin position="118"/>
        <end position="121"/>
    </location>
    <ligand>
        <name>FMN</name>
        <dbReference type="ChEBI" id="CHEBI:58210"/>
    </ligand>
</feature>
<comment type="caution">
    <text evidence="11">Lacks conserved residue(s) required for the propagation of feature annotation.</text>
</comment>
<feature type="binding site" evidence="13">
    <location>
        <begin position="527"/>
        <end position="531"/>
    </location>
    <ligand>
        <name>NADP(+)</name>
        <dbReference type="ChEBI" id="CHEBI:58349"/>
    </ligand>
</feature>
<dbReference type="InterPro" id="IPR001433">
    <property type="entry name" value="OxRdtase_FAD/NAD-bd"/>
</dbReference>
<dbReference type="GO" id="GO:0070814">
    <property type="term" value="P:hydrogen sulfide biosynthetic process"/>
    <property type="evidence" value="ECO:0007669"/>
    <property type="project" value="UniProtKB-UniRule"/>
</dbReference>
<dbReference type="EC" id="1.8.1.2" evidence="11 12"/>
<feature type="binding site" evidence="11 13">
    <location>
        <begin position="406"/>
        <end position="408"/>
    </location>
    <ligand>
        <name>FAD</name>
        <dbReference type="ChEBI" id="CHEBI:57692"/>
    </ligand>
</feature>
<dbReference type="SUPFAM" id="SSF52218">
    <property type="entry name" value="Flavoproteins"/>
    <property type="match status" value="1"/>
</dbReference>
<accession>A0A4D6YEI1</accession>
<evidence type="ECO:0000256" key="10">
    <source>
        <dbReference type="ARBA" id="ARBA00052219"/>
    </source>
</evidence>
<dbReference type="InterPro" id="IPR003097">
    <property type="entry name" value="CysJ-like_FAD-binding"/>
</dbReference>
<evidence type="ECO:0000256" key="1">
    <source>
        <dbReference type="ARBA" id="ARBA00022448"/>
    </source>
</evidence>
<dbReference type="PRINTS" id="PR00371">
    <property type="entry name" value="FPNCR"/>
</dbReference>
<keyword evidence="5 11" id="KW-0274">FAD</keyword>
<dbReference type="HAMAP" id="MF_01541">
    <property type="entry name" value="CysJ"/>
    <property type="match status" value="1"/>
</dbReference>
<dbReference type="PROSITE" id="PS50902">
    <property type="entry name" value="FLAVODOXIN_LIKE"/>
    <property type="match status" value="1"/>
</dbReference>
<dbReference type="InterPro" id="IPR010199">
    <property type="entry name" value="CysJ"/>
</dbReference>
<dbReference type="PROSITE" id="PS51384">
    <property type="entry name" value="FAD_FR"/>
    <property type="match status" value="1"/>
</dbReference>
<dbReference type="GO" id="GO:0050660">
    <property type="term" value="F:flavin adenine dinucleotide binding"/>
    <property type="evidence" value="ECO:0007669"/>
    <property type="project" value="InterPro"/>
</dbReference>
<dbReference type="InterPro" id="IPR029758">
    <property type="entry name" value="CysJ_Proteobact"/>
</dbReference>
<proteinExistence type="inferred from homology"/>
<evidence type="ECO:0000313" key="16">
    <source>
        <dbReference type="EMBL" id="QCI22865.1"/>
    </source>
</evidence>
<feature type="binding site" evidence="11 13">
    <location>
        <begin position="388"/>
        <end position="391"/>
    </location>
    <ligand>
        <name>FAD</name>
        <dbReference type="ChEBI" id="CHEBI:57692"/>
    </ligand>
</feature>
<dbReference type="EMBL" id="CP034867">
    <property type="protein sequence ID" value="QCI22865.1"/>
    <property type="molecule type" value="Genomic_DNA"/>
</dbReference>
<feature type="binding site" evidence="11 13">
    <location>
        <position position="324"/>
    </location>
    <ligand>
        <name>FAD</name>
        <dbReference type="ChEBI" id="CHEBI:57692"/>
    </ligand>
</feature>
<dbReference type="SUPFAM" id="SSF63380">
    <property type="entry name" value="Riboflavin synthase domain-like"/>
    <property type="match status" value="1"/>
</dbReference>
<keyword evidence="3 11" id="KW-0285">Flavoprotein</keyword>
<feature type="binding site" evidence="11 13">
    <location>
        <begin position="71"/>
        <end position="76"/>
    </location>
    <ligand>
        <name>FMN</name>
        <dbReference type="ChEBI" id="CHEBI:58210"/>
    </ligand>
</feature>
<dbReference type="InterPro" id="IPR023173">
    <property type="entry name" value="NADPH_Cyt_P450_Rdtase_alpha"/>
</dbReference>
<dbReference type="OrthoDB" id="9816402at2"/>
<comment type="pathway">
    <text evidence="11 12">Sulfur metabolism; hydrogen sulfide biosynthesis; hydrogen sulfide from sulfite (NADPH route): step 1/1.</text>
</comment>
<evidence type="ECO:0000256" key="3">
    <source>
        <dbReference type="ARBA" id="ARBA00022630"/>
    </source>
</evidence>
<dbReference type="UniPathway" id="UPA00140">
    <property type="reaction ID" value="UER00207"/>
</dbReference>
<dbReference type="Gene3D" id="3.40.50.80">
    <property type="entry name" value="Nucleotide-binding domain of ferredoxin-NADP reductase (FNR) module"/>
    <property type="match status" value="1"/>
</dbReference>
<dbReference type="Pfam" id="PF00175">
    <property type="entry name" value="NAD_binding_1"/>
    <property type="match status" value="1"/>
</dbReference>
<evidence type="ECO:0000259" key="14">
    <source>
        <dbReference type="PROSITE" id="PS50902"/>
    </source>
</evidence>
<feature type="binding site" evidence="11 13">
    <location>
        <begin position="521"/>
        <end position="522"/>
    </location>
    <ligand>
        <name>NADP(+)</name>
        <dbReference type="ChEBI" id="CHEBI:58349"/>
    </ligand>
</feature>
<gene>
    <name evidence="11" type="primary">cysJ</name>
    <name evidence="16" type="ORF">D9V72_02170</name>
</gene>
<feature type="binding site" evidence="11 13">
    <location>
        <position position="563"/>
    </location>
    <ligand>
        <name>NADP(+)</name>
        <dbReference type="ChEBI" id="CHEBI:58349"/>
    </ligand>
</feature>
<protein>
    <recommendedName>
        <fullName evidence="11 12">Sulfite reductase [NADPH] flavoprotein alpha-component</fullName>
        <shortName evidence="11 12">SiR-FP</shortName>
        <ecNumber evidence="11 12">1.8.1.2</ecNumber>
    </recommendedName>
</protein>
<dbReference type="GO" id="GO:0004783">
    <property type="term" value="F:sulfite reductase (NADPH) activity"/>
    <property type="evidence" value="ECO:0007669"/>
    <property type="project" value="UniProtKB-UniRule"/>
</dbReference>
<dbReference type="GO" id="GO:0000103">
    <property type="term" value="P:sulfate assimilation"/>
    <property type="evidence" value="ECO:0007669"/>
    <property type="project" value="UniProtKB-UniRule"/>
</dbReference>
<keyword evidence="9 11" id="KW-0198">Cysteine biosynthesis</keyword>
<evidence type="ECO:0000256" key="12">
    <source>
        <dbReference type="PIRNR" id="PIRNR000207"/>
    </source>
</evidence>
<dbReference type="Gene3D" id="2.40.30.10">
    <property type="entry name" value="Translation factors"/>
    <property type="match status" value="1"/>
</dbReference>
<comment type="subunit">
    <text evidence="11 12">Alpha(8)-beta(8). The alpha component is a flavoprotein, the beta component is a hemoprotein.</text>
</comment>
<dbReference type="InterPro" id="IPR017927">
    <property type="entry name" value="FAD-bd_FR_type"/>
</dbReference>
<evidence type="ECO:0000256" key="5">
    <source>
        <dbReference type="ARBA" id="ARBA00022827"/>
    </source>
</evidence>
<comment type="similarity">
    <text evidence="11">In the N-terminal section; belongs to the flavodoxin family.</text>
</comment>
<sequence>MKNQKMFDLLLPLNSEQLNNLKQLEMTCTNIQSAWLSGYFWKIANQKSDVISLKKDKLNENNQIITIISASQTGNAKLLSERLNEYLNKNNKKSRLVNAIDYKFKKIKDEKILILIISTQGEGEPPEEALSLYKFITSKKAPDLNHLYYSVFGLGDTSYNLFCQAGKDFDKRFKELGGKSLLDRFDADIEYEDDYNKWSQDLLESINNKEIIVKSSFLDLEKENKFTILNNSYTKQNPAKAIILKNQKITGRNSTKDIRHIEIDISGLNINYIPGDALGVWYKNDTNLVKNILELLSINMFDKIKIKNNVITIFDALQNNFELTNNTKNIVKNYTSFTKNKSLKNIVSNDFDLQNYTIQTPLIKMINDYPSNLSAEQLISLLRPLTPRLYSISSSQAEIFDEIHITVSVVKKLISGCMHFGGASGYITQFLKPDDAIKIFIETNNNFRLPINPNTPIIMIGSGTGIAPFRSFMQQRDNDGAKGKNWIFFGNPNFTEDFLYQTEWQQYIKKGLITNMHLAWSQDQEHKVYIQERIRENGKEIWSWIEEGAEIYICGNASKMAKDVEKALLDIITENSGLNLENAHEFLNNLRFKNRYKRDVY</sequence>
<comment type="similarity">
    <text evidence="11">In the C-terminal section; belongs to the flavoprotein pyridine nucleotide cytochrome reductase family.</text>
</comment>
<comment type="cofactor">
    <cofactor evidence="11 12 13">
        <name>FAD</name>
        <dbReference type="ChEBI" id="CHEBI:57692"/>
    </cofactor>
    <text evidence="11 12 13">Binds 1 FAD per subunit.</text>
</comment>
<feature type="binding site" evidence="11">
    <location>
        <position position="358"/>
    </location>
    <ligand>
        <name>FAD</name>
        <dbReference type="ChEBI" id="CHEBI:57692"/>
    </ligand>
</feature>
<feature type="domain" description="FAD-binding FR-type" evidence="15">
    <location>
        <begin position="236"/>
        <end position="450"/>
    </location>
</feature>
<evidence type="ECO:0000256" key="13">
    <source>
        <dbReference type="PIRSR" id="PIRSR000207-1"/>
    </source>
</evidence>
<keyword evidence="7 11" id="KW-0249">Electron transport</keyword>
<reference evidence="16 17" key="1">
    <citation type="submission" date="2018-12" db="EMBL/GenBank/DDBJ databases">
        <authorList>
            <person name="Chong R.A."/>
        </authorList>
    </citation>
    <scope>NUCLEOTIDE SEQUENCE [LARGE SCALE GENOMIC DNA]</scope>
    <source>
        <strain evidence="16 17">Mga</strain>
    </source>
</reference>
<comment type="cofactor">
    <cofactor evidence="11 12 13">
        <name>FMN</name>
        <dbReference type="ChEBI" id="CHEBI:58210"/>
    </cofactor>
    <text evidence="11 12 13">Binds 1 FMN per subunit.</text>
</comment>
<dbReference type="GO" id="GO:0005829">
    <property type="term" value="C:cytosol"/>
    <property type="evidence" value="ECO:0007669"/>
    <property type="project" value="TreeGrafter"/>
</dbReference>
<comment type="catalytic activity">
    <reaction evidence="10 11 12">
        <text>hydrogen sulfide + 3 NADP(+) + 3 H2O = sulfite + 3 NADPH + 4 H(+)</text>
        <dbReference type="Rhea" id="RHEA:13801"/>
        <dbReference type="ChEBI" id="CHEBI:15377"/>
        <dbReference type="ChEBI" id="CHEBI:15378"/>
        <dbReference type="ChEBI" id="CHEBI:17359"/>
        <dbReference type="ChEBI" id="CHEBI:29919"/>
        <dbReference type="ChEBI" id="CHEBI:57783"/>
        <dbReference type="ChEBI" id="CHEBI:58349"/>
        <dbReference type="EC" id="1.8.1.2"/>
    </reaction>
</comment>
<keyword evidence="8 11" id="KW-0560">Oxidoreductase</keyword>
<keyword evidence="1 11" id="KW-0813">Transport</keyword>
<dbReference type="PIRSF" id="PIRSF000207">
    <property type="entry name" value="SiR-FP_CysJ"/>
    <property type="match status" value="1"/>
</dbReference>